<dbReference type="EMBL" id="CAJNDS010002779">
    <property type="protein sequence ID" value="CAE7594467.1"/>
    <property type="molecule type" value="Genomic_DNA"/>
</dbReference>
<keyword evidence="1" id="KW-0479">Metal-binding</keyword>
<accession>A0A812V2L6</accession>
<feature type="region of interest" description="Disordered" evidence="2">
    <location>
        <begin position="829"/>
        <end position="861"/>
    </location>
</feature>
<dbReference type="InterPro" id="IPR000571">
    <property type="entry name" value="Znf_CCCH"/>
</dbReference>
<dbReference type="GO" id="GO:0008270">
    <property type="term" value="F:zinc ion binding"/>
    <property type="evidence" value="ECO:0007669"/>
    <property type="project" value="UniProtKB-KW"/>
</dbReference>
<feature type="compositionally biased region" description="Pro residues" evidence="2">
    <location>
        <begin position="832"/>
        <end position="841"/>
    </location>
</feature>
<protein>
    <submittedName>
        <fullName evidence="5">Uncharacterized protein</fullName>
    </submittedName>
</protein>
<gene>
    <name evidence="5" type="ORF">SNAT2548_LOCUS33837</name>
</gene>
<keyword evidence="1" id="KW-0862">Zinc</keyword>
<name>A0A812V2L6_9DINO</name>
<dbReference type="PROSITE" id="PS50103">
    <property type="entry name" value="ZF_C3H1"/>
    <property type="match status" value="1"/>
</dbReference>
<keyword evidence="1" id="KW-0863">Zinc-finger</keyword>
<dbReference type="InterPro" id="IPR025475">
    <property type="entry name" value="DUF4326"/>
</dbReference>
<evidence type="ECO:0000313" key="5">
    <source>
        <dbReference type="EMBL" id="CAE7594467.1"/>
    </source>
</evidence>
<evidence type="ECO:0000259" key="4">
    <source>
        <dbReference type="PROSITE" id="PS50103"/>
    </source>
</evidence>
<proteinExistence type="predicted"/>
<dbReference type="SUPFAM" id="SSF52799">
    <property type="entry name" value="(Phosphotyrosine protein) phosphatases II"/>
    <property type="match status" value="1"/>
</dbReference>
<feature type="domain" description="C3H1-type" evidence="4">
    <location>
        <begin position="868"/>
        <end position="898"/>
    </location>
</feature>
<evidence type="ECO:0000256" key="1">
    <source>
        <dbReference type="PROSITE-ProRule" id="PRU00723"/>
    </source>
</evidence>
<dbReference type="InterPro" id="IPR043502">
    <property type="entry name" value="DNA/RNA_pol_sf"/>
</dbReference>
<reference evidence="5" key="1">
    <citation type="submission" date="2021-02" db="EMBL/GenBank/DDBJ databases">
        <authorList>
            <person name="Dougan E. K."/>
            <person name="Rhodes N."/>
            <person name="Thang M."/>
            <person name="Chan C."/>
        </authorList>
    </citation>
    <scope>NUCLEOTIDE SEQUENCE</scope>
</reference>
<dbReference type="InterPro" id="IPR029021">
    <property type="entry name" value="Prot-tyrosine_phosphatase-like"/>
</dbReference>
<dbReference type="OrthoDB" id="420502at2759"/>
<dbReference type="PANTHER" id="PTHR33050">
    <property type="entry name" value="REVERSE TRANSCRIPTASE DOMAIN-CONTAINING PROTEIN"/>
    <property type="match status" value="1"/>
</dbReference>
<dbReference type="PANTHER" id="PTHR33050:SF7">
    <property type="entry name" value="RIBONUCLEASE H"/>
    <property type="match status" value="1"/>
</dbReference>
<keyword evidence="6" id="KW-1185">Reference proteome</keyword>
<feature type="zinc finger region" description="C3H1-type" evidence="1">
    <location>
        <begin position="868"/>
        <end position="898"/>
    </location>
</feature>
<evidence type="ECO:0000313" key="6">
    <source>
        <dbReference type="Proteomes" id="UP000604046"/>
    </source>
</evidence>
<dbReference type="Pfam" id="PF14216">
    <property type="entry name" value="DUF4326"/>
    <property type="match status" value="1"/>
</dbReference>
<dbReference type="InterPro" id="IPR052055">
    <property type="entry name" value="Hepadnavirus_pol/RT"/>
</dbReference>
<evidence type="ECO:0000256" key="2">
    <source>
        <dbReference type="SAM" id="MobiDB-lite"/>
    </source>
</evidence>
<dbReference type="PROSITE" id="PS50056">
    <property type="entry name" value="TYR_PHOSPHATASE_2"/>
    <property type="match status" value="1"/>
</dbReference>
<dbReference type="Gene3D" id="3.90.190.10">
    <property type="entry name" value="Protein tyrosine phosphatase superfamily"/>
    <property type="match status" value="1"/>
</dbReference>
<dbReference type="SUPFAM" id="SSF56672">
    <property type="entry name" value="DNA/RNA polymerases"/>
    <property type="match status" value="1"/>
</dbReference>
<feature type="domain" description="Tyrosine specific protein phosphatases" evidence="3">
    <location>
        <begin position="552"/>
        <end position="609"/>
    </location>
</feature>
<dbReference type="Proteomes" id="UP000604046">
    <property type="component" value="Unassembled WGS sequence"/>
</dbReference>
<sequence length="2077" mass="228445">MVEVLRKASRFVGQLSAAEGAAVVDAAVDPILASAEEVTLRKVARTWAELCAWAQQNTVELSALSAVHVAQFVLTSKAKSRVLPALVFMRKHLHFAPDLGLTKAFRSARSGGVGLGAKQAPVAQPAMLLSLEQQIVASCRNRNPDWLGLFATWCQATGCVRLVHVQRSRLVQLDQRTMLFECVRGKQRTCPRFSIAESVDFGGMFLEALQKQSCPSLIQCVAFRATSGEEIAPSAVRSVVGLAMSAVLPPEEACKVSSKCWRQVPVTLSLLGGLDPTEVCALGNWLDKGPSSRNVMPWRYHRAKLRQTTELKHHLRFVLREILLAPACAAWEDVDTDVIRDCFRRARVAVAAQLKVQPQVQYQWQGPRGVRGEQAFRLRRSSLSRLQKGLAPTLSKASERVAGCAQQSASVAAAVNPALPVAECVSCETSQVQGPSKSPMRANATSVPVAVATVDREDEFFAQLARQRWSRPGRRTKPEPPTVVARWNSARASPVVLLGGLPSQADAPLFQKYQVKLVVTCCRETLADKQGYIHPGAFHLHIDLMCPASRQEAWVVVKRCLFNTLAADGSVYVHCSAGVRRAPCLAAVVVAHILEVSFDAALEHLRRVRAINPDGLIQRDSDGELFKWLRRIADGSITPTLTVTLPLQFLASARGHSAIHVLAADGNDGPACCTKRSMDVVDVWDVRSIFNQRTSTAKRRRVAGSLYISEQGDEDDAGPGEQTWVTYLQQLRVCLYALALPGAAAVDPAPSERETPERSADFVQVPLDVLLKYWFRCEKLALQLPERLRLQHIQNLDRVERGEWAQRFANGTCTLGQCVLTVFRDRDARWMAPPPEPPAPPANRRGSPTEQPLAPADPNAGQFAKELRDGTRLCQHWQTGKCTKQHDVNCNNGKHKCAVTFRSGRAEPDDDQPRVPVFLDLLSGPRCPLTQAFQWAGWKVLQPIDIAIDPACDVTDVSVQRAIGEVLPTVHLSAAAIDCSTKSRIRAIPVPGAKRAPKPLRSQTFPRGLPNVRGAQAARVHADNACSDFLLATQHVLHEHGRGAFRENPGNSLHWFDPVEQKLQASGQWHDFQYFACFQVIRHNLASMQVLPFHQCGHVHDPREWAPVVSESGVSYPSTEEAEYSASLCFTLVAAASHWAVDKGFAVLRIQRLPPVQPSGDWRGLLTLPAETFRADSMALMAAHVGLSPYPGSATCVQVQAVWVRDKPLPCDVVYIGHSHFSHRLPVTCWENPFVAGRDGSAELVVFRYMQWFPRSGLQGKLFQLCGKRLACDCGATELCHGDFLLGLLLQGADSPTPQLLPAQTARVRRVLLAAAAGLQIPAGIAYPISQASIASAAQSLLQGGGPSERFSLQWPYMEDLVNSPHFSAFGAWLRDRGLPDAGTLGPRALGSACVMAQRASAAEQGAAVNKRNALPPVVPYGQTADNHFRLPVQAQCTGCPLDWEAAVDHDVQFAASCVTGNLDRLRRTRADALELLKELSRRLWPVSQALHSVQHPDVHSVNQQVHLALFAVCTVLFAWPDTSFVRGLLRGFSAVGYQPQFCTLEEALLEGRADADAVVRSLRPSADDAVACAAGEKDEQSGFCHPSIGWQELLATGRSFRLIRRFVITQASGKKRGIDDSMSGRQSEFSSDANKLQFCSAIQPCLHAQTLAAELSRAGISFDEWLDDLVTAGEDLPEAYRKMPMKPDHSWACVVAYHDCEAGGPRFRRYNGMLFGLPLAVSAFNRLPMFMQCVCRRLLRALVSMYFDDLTLQDWRSLAVETQQQVGEMFGFPFSPEKRQQPAATGDFLGLMHDFSTLRHGTIQVWVRQRLVVKILDIIQEARAANTLRPGQASKLFGCVAFLDQGVFGRVARAGLQAIKDRQYAASGRARLTGELLAAFSTIEAVLALRPERLVRLLPQLGDRVVAASDAAQDARRVGSGGLLLVTARRERLGAVVPIGDAVFDLWDDQDTKIAQLELLMVLQGLLAFPAEFRGASGVWYVDNIAALMALVRGRSDSPELDHMAQTIFILLFHLRCYLWFEWVPSASNWADGISRHGFRDTWWQSHRFCVHSSAVPIFLWQFPLAIRSAIFSFLA</sequence>
<dbReference type="InterPro" id="IPR000387">
    <property type="entry name" value="Tyr_Pase_dom"/>
</dbReference>
<comment type="caution">
    <text evidence="5">The sequence shown here is derived from an EMBL/GenBank/DDBJ whole genome shotgun (WGS) entry which is preliminary data.</text>
</comment>
<evidence type="ECO:0000259" key="3">
    <source>
        <dbReference type="PROSITE" id="PS50056"/>
    </source>
</evidence>
<organism evidence="5 6">
    <name type="scientific">Symbiodinium natans</name>
    <dbReference type="NCBI Taxonomy" id="878477"/>
    <lineage>
        <taxon>Eukaryota</taxon>
        <taxon>Sar</taxon>
        <taxon>Alveolata</taxon>
        <taxon>Dinophyceae</taxon>
        <taxon>Suessiales</taxon>
        <taxon>Symbiodiniaceae</taxon>
        <taxon>Symbiodinium</taxon>
    </lineage>
</organism>
<dbReference type="CDD" id="cd14498">
    <property type="entry name" value="DSP"/>
    <property type="match status" value="1"/>
</dbReference>